<comment type="caution">
    <text evidence="1">The sequence shown here is derived from an EMBL/GenBank/DDBJ whole genome shotgun (WGS) entry which is preliminary data.</text>
</comment>
<dbReference type="AlphaFoldDB" id="A0A8X6V933"/>
<protein>
    <submittedName>
        <fullName evidence="1">Uncharacterized protein</fullName>
    </submittedName>
</protein>
<proteinExistence type="predicted"/>
<name>A0A8X6V933_TRICX</name>
<evidence type="ECO:0000313" key="2">
    <source>
        <dbReference type="Proteomes" id="UP000887159"/>
    </source>
</evidence>
<reference evidence="1" key="1">
    <citation type="submission" date="2020-08" db="EMBL/GenBank/DDBJ databases">
        <title>Multicomponent nature underlies the extraordinary mechanical properties of spider dragline silk.</title>
        <authorList>
            <person name="Kono N."/>
            <person name="Nakamura H."/>
            <person name="Mori M."/>
            <person name="Yoshida Y."/>
            <person name="Ohtoshi R."/>
            <person name="Malay A.D."/>
            <person name="Moran D.A.P."/>
            <person name="Tomita M."/>
            <person name="Numata K."/>
            <person name="Arakawa K."/>
        </authorList>
    </citation>
    <scope>NUCLEOTIDE SEQUENCE</scope>
</reference>
<organism evidence="1 2">
    <name type="scientific">Trichonephila clavipes</name>
    <name type="common">Golden silk orbweaver</name>
    <name type="synonym">Nephila clavipes</name>
    <dbReference type="NCBI Taxonomy" id="2585209"/>
    <lineage>
        <taxon>Eukaryota</taxon>
        <taxon>Metazoa</taxon>
        <taxon>Ecdysozoa</taxon>
        <taxon>Arthropoda</taxon>
        <taxon>Chelicerata</taxon>
        <taxon>Arachnida</taxon>
        <taxon>Araneae</taxon>
        <taxon>Araneomorphae</taxon>
        <taxon>Entelegynae</taxon>
        <taxon>Araneoidea</taxon>
        <taxon>Nephilidae</taxon>
        <taxon>Trichonephila</taxon>
    </lineage>
</organism>
<gene>
    <name evidence="1" type="ORF">TNCV_4301331</name>
</gene>
<sequence length="78" mass="8696">MLVIVNSDSNWLPWGLGFKKWGGASPVGKAREVDEFITSTLIISQNMKSSPESRCVRSLHSGLIRPRIGPVETIRFLQ</sequence>
<accession>A0A8X6V933</accession>
<keyword evidence="2" id="KW-1185">Reference proteome</keyword>
<dbReference type="EMBL" id="BMAU01021204">
    <property type="protein sequence ID" value="GFX98958.1"/>
    <property type="molecule type" value="Genomic_DNA"/>
</dbReference>
<evidence type="ECO:0000313" key="1">
    <source>
        <dbReference type="EMBL" id="GFX98958.1"/>
    </source>
</evidence>
<dbReference type="Proteomes" id="UP000887159">
    <property type="component" value="Unassembled WGS sequence"/>
</dbReference>